<dbReference type="RefSeq" id="WP_135244629.1">
    <property type="nucleotide sequence ID" value="NZ_SIHO01000001.1"/>
</dbReference>
<comment type="subcellular location">
    <subcellularLocation>
        <location evidence="1">Membrane</location>
        <topology evidence="1">Multi-pass membrane protein</topology>
    </subcellularLocation>
</comment>
<dbReference type="Pfam" id="PF00892">
    <property type="entry name" value="EamA"/>
    <property type="match status" value="2"/>
</dbReference>
<feature type="transmembrane region" description="Helical" evidence="6">
    <location>
        <begin position="263"/>
        <end position="282"/>
    </location>
</feature>
<keyword evidence="4 6" id="KW-1133">Transmembrane helix</keyword>
<protein>
    <submittedName>
        <fullName evidence="8">DMT family transporter</fullName>
    </submittedName>
</protein>
<evidence type="ECO:0000313" key="9">
    <source>
        <dbReference type="Proteomes" id="UP000297737"/>
    </source>
</evidence>
<dbReference type="InterPro" id="IPR037185">
    <property type="entry name" value="EmrE-like"/>
</dbReference>
<accession>A0A4Y9EQM4</accession>
<dbReference type="InterPro" id="IPR000620">
    <property type="entry name" value="EamA_dom"/>
</dbReference>
<keyword evidence="3 6" id="KW-0812">Transmembrane</keyword>
<dbReference type="PANTHER" id="PTHR32322:SF2">
    <property type="entry name" value="EAMA DOMAIN-CONTAINING PROTEIN"/>
    <property type="match status" value="1"/>
</dbReference>
<feature type="domain" description="EamA" evidence="7">
    <location>
        <begin position="6"/>
        <end position="131"/>
    </location>
</feature>
<feature type="transmembrane region" description="Helical" evidence="6">
    <location>
        <begin position="240"/>
        <end position="257"/>
    </location>
</feature>
<proteinExistence type="inferred from homology"/>
<dbReference type="SUPFAM" id="SSF103481">
    <property type="entry name" value="Multidrug resistance efflux transporter EmrE"/>
    <property type="match status" value="2"/>
</dbReference>
<dbReference type="InterPro" id="IPR050638">
    <property type="entry name" value="AA-Vitamin_Transporters"/>
</dbReference>
<comment type="similarity">
    <text evidence="2">Belongs to the EamA transporter family.</text>
</comment>
<evidence type="ECO:0000256" key="6">
    <source>
        <dbReference type="SAM" id="Phobius"/>
    </source>
</evidence>
<feature type="domain" description="EamA" evidence="7">
    <location>
        <begin position="141"/>
        <end position="278"/>
    </location>
</feature>
<feature type="transmembrane region" description="Helical" evidence="6">
    <location>
        <begin position="172"/>
        <end position="189"/>
    </location>
</feature>
<dbReference type="OrthoDB" id="7158585at2"/>
<sequence length="291" mass="31194">MKPIHIAFILLIDCIWAFNTVAIKFSVNAVPPLLAVAIRYGIVLAACLPFMRWVPGRMRLIGITGVIAGALAMGLGAMSFKAAYNVSALAIAGQLGVPFSLLLAIIFYRERIRWVRMLGIVLSFLGVAVMVFDPRIFDERIAILLTIAGTFCWAVGTLLFRSLRDLNPLNVHGWLALISIPLLGAASYVEEPGAIMQVGAIAPNIWGWLAYSALGASVIGHAGMSYLFRHYPVSMVSPMTLPTPLLSVIVATVVLGTPVTIEMVIGGILTMIGIAIITLRTANAPEVEVLA</sequence>
<keyword evidence="5 6" id="KW-0472">Membrane</keyword>
<feature type="transmembrane region" description="Helical" evidence="6">
    <location>
        <begin position="60"/>
        <end position="80"/>
    </location>
</feature>
<evidence type="ECO:0000256" key="3">
    <source>
        <dbReference type="ARBA" id="ARBA00022692"/>
    </source>
</evidence>
<comment type="caution">
    <text evidence="8">The sequence shown here is derived from an EMBL/GenBank/DDBJ whole genome shotgun (WGS) entry which is preliminary data.</text>
</comment>
<feature type="transmembrane region" description="Helical" evidence="6">
    <location>
        <begin position="141"/>
        <end position="160"/>
    </location>
</feature>
<dbReference type="AlphaFoldDB" id="A0A4Y9EQM4"/>
<name>A0A4Y9EQM4_9SPHN</name>
<organism evidence="8 9">
    <name type="scientific">Glacieibacterium arshaanense</name>
    <dbReference type="NCBI Taxonomy" id="2511025"/>
    <lineage>
        <taxon>Bacteria</taxon>
        <taxon>Pseudomonadati</taxon>
        <taxon>Pseudomonadota</taxon>
        <taxon>Alphaproteobacteria</taxon>
        <taxon>Sphingomonadales</taxon>
        <taxon>Sphingosinicellaceae</taxon>
        <taxon>Glacieibacterium</taxon>
    </lineage>
</organism>
<evidence type="ECO:0000256" key="4">
    <source>
        <dbReference type="ARBA" id="ARBA00022989"/>
    </source>
</evidence>
<dbReference type="Proteomes" id="UP000297737">
    <property type="component" value="Unassembled WGS sequence"/>
</dbReference>
<dbReference type="PANTHER" id="PTHR32322">
    <property type="entry name" value="INNER MEMBRANE TRANSPORTER"/>
    <property type="match status" value="1"/>
</dbReference>
<evidence type="ECO:0000313" key="8">
    <source>
        <dbReference type="EMBL" id="TFU05905.1"/>
    </source>
</evidence>
<evidence type="ECO:0000259" key="7">
    <source>
        <dbReference type="Pfam" id="PF00892"/>
    </source>
</evidence>
<feature type="transmembrane region" description="Helical" evidence="6">
    <location>
        <begin position="33"/>
        <end position="53"/>
    </location>
</feature>
<dbReference type="EMBL" id="SIHO01000001">
    <property type="protein sequence ID" value="TFU05905.1"/>
    <property type="molecule type" value="Genomic_DNA"/>
</dbReference>
<evidence type="ECO:0000256" key="1">
    <source>
        <dbReference type="ARBA" id="ARBA00004141"/>
    </source>
</evidence>
<feature type="transmembrane region" description="Helical" evidence="6">
    <location>
        <begin position="86"/>
        <end position="108"/>
    </location>
</feature>
<keyword evidence="9" id="KW-1185">Reference proteome</keyword>
<gene>
    <name evidence="8" type="ORF">EUV02_02455</name>
</gene>
<dbReference type="GO" id="GO:0016020">
    <property type="term" value="C:membrane"/>
    <property type="evidence" value="ECO:0007669"/>
    <property type="project" value="UniProtKB-SubCell"/>
</dbReference>
<feature type="transmembrane region" description="Helical" evidence="6">
    <location>
        <begin position="115"/>
        <end position="135"/>
    </location>
</feature>
<reference evidence="8 9" key="1">
    <citation type="submission" date="2019-02" db="EMBL/GenBank/DDBJ databases">
        <title>Polymorphobacter sp. isolated from the lake at the Tibet of China.</title>
        <authorList>
            <person name="Li A."/>
        </authorList>
    </citation>
    <scope>NUCLEOTIDE SEQUENCE [LARGE SCALE GENOMIC DNA]</scope>
    <source>
        <strain evidence="8 9">DJ1R-1</strain>
    </source>
</reference>
<feature type="transmembrane region" description="Helical" evidence="6">
    <location>
        <begin position="209"/>
        <end position="228"/>
    </location>
</feature>
<evidence type="ECO:0000256" key="2">
    <source>
        <dbReference type="ARBA" id="ARBA00007362"/>
    </source>
</evidence>
<evidence type="ECO:0000256" key="5">
    <source>
        <dbReference type="ARBA" id="ARBA00023136"/>
    </source>
</evidence>